<feature type="domain" description="DXP reductoisomerase C-terminal" evidence="12">
    <location>
        <begin position="286"/>
        <end position="406"/>
    </location>
</feature>
<proteinExistence type="inferred from homology"/>
<accession>A0A542SLS4</accession>
<protein>
    <recommendedName>
        <fullName evidence="9">1-deoxy-D-xylulose 5-phosphate reductoisomerase</fullName>
        <shortName evidence="9">DXP reductoisomerase</shortName>
        <ecNumber evidence="9">1.1.1.267</ecNumber>
    </recommendedName>
    <alternativeName>
        <fullName evidence="9">1-deoxyxylulose-5-phosphate reductoisomerase</fullName>
    </alternativeName>
    <alternativeName>
        <fullName evidence="9">2-C-methyl-D-erythritol 4-phosphate synthase</fullName>
    </alternativeName>
</protein>
<feature type="binding site" evidence="9">
    <location>
        <position position="149"/>
    </location>
    <ligand>
        <name>NADPH</name>
        <dbReference type="ChEBI" id="CHEBI:57783"/>
    </ligand>
</feature>
<feature type="binding site" evidence="9">
    <location>
        <position position="151"/>
    </location>
    <ligand>
        <name>NADPH</name>
        <dbReference type="ChEBI" id="CHEBI:57783"/>
    </ligand>
</feature>
<dbReference type="SUPFAM" id="SSF69055">
    <property type="entry name" value="1-deoxy-D-xylulose-5-phosphate reductoisomerase, C-terminal domain"/>
    <property type="match status" value="1"/>
</dbReference>
<evidence type="ECO:0000256" key="9">
    <source>
        <dbReference type="HAMAP-Rule" id="MF_00183"/>
    </source>
</evidence>
<feature type="binding site" evidence="9">
    <location>
        <position position="223"/>
    </location>
    <ligand>
        <name>1-deoxy-D-xylulose 5-phosphate</name>
        <dbReference type="ChEBI" id="CHEBI:57792"/>
    </ligand>
</feature>
<evidence type="ECO:0000313" key="14">
    <source>
        <dbReference type="Proteomes" id="UP000316181"/>
    </source>
</evidence>
<comment type="pathway">
    <text evidence="1 9">Isoprenoid biosynthesis; isopentenyl diphosphate biosynthesis via DXP pathway; isopentenyl diphosphate from 1-deoxy-D-xylulose 5-phosphate: step 1/6.</text>
</comment>
<feature type="binding site" evidence="9">
    <location>
        <position position="37"/>
    </location>
    <ligand>
        <name>NADPH</name>
        <dbReference type="ChEBI" id="CHEBI:57783"/>
    </ligand>
</feature>
<feature type="binding site" evidence="9">
    <location>
        <position position="245"/>
    </location>
    <ligand>
        <name>1-deoxy-D-xylulose 5-phosphate</name>
        <dbReference type="ChEBI" id="CHEBI:57792"/>
    </ligand>
</feature>
<evidence type="ECO:0000256" key="2">
    <source>
        <dbReference type="ARBA" id="ARBA00006825"/>
    </source>
</evidence>
<dbReference type="NCBIfam" id="TIGR00243">
    <property type="entry name" value="Dxr"/>
    <property type="match status" value="1"/>
</dbReference>
<feature type="domain" description="1-deoxy-D-xylulose 5-phosphate reductoisomerase C-terminal" evidence="11">
    <location>
        <begin position="170"/>
        <end position="253"/>
    </location>
</feature>
<dbReference type="InterPro" id="IPR013512">
    <property type="entry name" value="DXP_reductoisomerase_N"/>
</dbReference>
<dbReference type="GO" id="GO:0070402">
    <property type="term" value="F:NADPH binding"/>
    <property type="evidence" value="ECO:0007669"/>
    <property type="project" value="InterPro"/>
</dbReference>
<evidence type="ECO:0000313" key="13">
    <source>
        <dbReference type="EMBL" id="TQK75435.1"/>
    </source>
</evidence>
<feature type="binding site" evidence="9">
    <location>
        <position position="150"/>
    </location>
    <ligand>
        <name>1-deoxy-D-xylulose 5-phosphate</name>
        <dbReference type="ChEBI" id="CHEBI:57792"/>
    </ligand>
</feature>
<feature type="binding site" evidence="9">
    <location>
        <position position="174"/>
    </location>
    <ligand>
        <name>Mn(2+)</name>
        <dbReference type="ChEBI" id="CHEBI:29035"/>
    </ligand>
</feature>
<dbReference type="GO" id="GO:0030604">
    <property type="term" value="F:1-deoxy-D-xylulose-5-phosphate reductoisomerase activity"/>
    <property type="evidence" value="ECO:0007669"/>
    <property type="project" value="UniProtKB-UniRule"/>
</dbReference>
<evidence type="ECO:0000256" key="8">
    <source>
        <dbReference type="ARBA" id="ARBA00048543"/>
    </source>
</evidence>
<keyword evidence="5 9" id="KW-0560">Oxidoreductase</keyword>
<comment type="catalytic activity">
    <reaction evidence="8">
        <text>2-C-methyl-D-erythritol 4-phosphate + NADP(+) = 1-deoxy-D-xylulose 5-phosphate + NADPH + H(+)</text>
        <dbReference type="Rhea" id="RHEA:13717"/>
        <dbReference type="ChEBI" id="CHEBI:15378"/>
        <dbReference type="ChEBI" id="CHEBI:57783"/>
        <dbReference type="ChEBI" id="CHEBI:57792"/>
        <dbReference type="ChEBI" id="CHEBI:58262"/>
        <dbReference type="ChEBI" id="CHEBI:58349"/>
        <dbReference type="EC" id="1.1.1.267"/>
    </reaction>
    <physiologicalReaction direction="right-to-left" evidence="8">
        <dbReference type="Rhea" id="RHEA:13719"/>
    </physiologicalReaction>
</comment>
<dbReference type="SUPFAM" id="SSF55347">
    <property type="entry name" value="Glyceraldehyde-3-phosphate dehydrogenase-like, C-terminal domain"/>
    <property type="match status" value="1"/>
</dbReference>
<evidence type="ECO:0000259" key="11">
    <source>
        <dbReference type="Pfam" id="PF08436"/>
    </source>
</evidence>
<evidence type="ECO:0000256" key="5">
    <source>
        <dbReference type="ARBA" id="ARBA00023002"/>
    </source>
</evidence>
<dbReference type="GO" id="GO:0030145">
    <property type="term" value="F:manganese ion binding"/>
    <property type="evidence" value="ECO:0007669"/>
    <property type="project" value="TreeGrafter"/>
</dbReference>
<dbReference type="UniPathway" id="UPA00056">
    <property type="reaction ID" value="UER00092"/>
</dbReference>
<keyword evidence="7 9" id="KW-0414">Isoprene biosynthesis</keyword>
<dbReference type="Pfam" id="PF08436">
    <property type="entry name" value="DXP_redisom_C"/>
    <property type="match status" value="1"/>
</dbReference>
<dbReference type="EC" id="1.1.1.267" evidence="9"/>
<keyword evidence="6 9" id="KW-0464">Manganese</keyword>
<dbReference type="InterPro" id="IPR036291">
    <property type="entry name" value="NAD(P)-bd_dom_sf"/>
</dbReference>
<name>A0A542SLS4_9MICO</name>
<dbReference type="Pfam" id="PF02670">
    <property type="entry name" value="DXP_reductoisom"/>
    <property type="match status" value="1"/>
</dbReference>
<reference evidence="13 14" key="1">
    <citation type="submission" date="2019-06" db="EMBL/GenBank/DDBJ databases">
        <title>Sequencing the genomes of 1000 actinobacteria strains.</title>
        <authorList>
            <person name="Klenk H.-P."/>
        </authorList>
    </citation>
    <scope>NUCLEOTIDE SEQUENCE [LARGE SCALE GENOMIC DNA]</scope>
    <source>
        <strain evidence="13 14">DSM 10596</strain>
    </source>
</reference>
<dbReference type="GO" id="GO:0051484">
    <property type="term" value="P:isopentenyl diphosphate biosynthetic process, methylerythritol 4-phosphate pathway involved in terpenoid biosynthetic process"/>
    <property type="evidence" value="ECO:0007669"/>
    <property type="project" value="UniProtKB-ARBA"/>
</dbReference>
<evidence type="ECO:0000256" key="3">
    <source>
        <dbReference type="ARBA" id="ARBA00022723"/>
    </source>
</evidence>
<comment type="cofactor">
    <cofactor evidence="9">
        <name>Mg(2+)</name>
        <dbReference type="ChEBI" id="CHEBI:18420"/>
    </cofactor>
    <cofactor evidence="9">
        <name>Mn(2+)</name>
        <dbReference type="ChEBI" id="CHEBI:29035"/>
    </cofactor>
</comment>
<feature type="binding site" evidence="9">
    <location>
        <position position="35"/>
    </location>
    <ligand>
        <name>NADPH</name>
        <dbReference type="ChEBI" id="CHEBI:57783"/>
    </ligand>
</feature>
<dbReference type="Gene3D" id="1.10.1740.10">
    <property type="match status" value="1"/>
</dbReference>
<keyword evidence="14" id="KW-1185">Reference proteome</keyword>
<evidence type="ECO:0000259" key="10">
    <source>
        <dbReference type="Pfam" id="PF02670"/>
    </source>
</evidence>
<feature type="binding site" evidence="9">
    <location>
        <position position="241"/>
    </location>
    <ligand>
        <name>1-deoxy-D-xylulose 5-phosphate</name>
        <dbReference type="ChEBI" id="CHEBI:57792"/>
    </ligand>
</feature>
<evidence type="ECO:0000256" key="6">
    <source>
        <dbReference type="ARBA" id="ARBA00023211"/>
    </source>
</evidence>
<feature type="binding site" evidence="9">
    <location>
        <position position="242"/>
    </location>
    <ligand>
        <name>1-deoxy-D-xylulose 5-phosphate</name>
        <dbReference type="ChEBI" id="CHEBI:57792"/>
    </ligand>
</feature>
<gene>
    <name evidence="9" type="primary">dxr</name>
    <name evidence="13" type="ORF">FB389_0061</name>
</gene>
<dbReference type="FunFam" id="3.40.50.720:FF:000045">
    <property type="entry name" value="1-deoxy-D-xylulose 5-phosphate reductoisomerase"/>
    <property type="match status" value="1"/>
</dbReference>
<organism evidence="13 14">
    <name type="scientific">Rarobacter incanus</name>
    <dbReference type="NCBI Taxonomy" id="153494"/>
    <lineage>
        <taxon>Bacteria</taxon>
        <taxon>Bacillati</taxon>
        <taxon>Actinomycetota</taxon>
        <taxon>Actinomycetes</taxon>
        <taxon>Micrococcales</taxon>
        <taxon>Rarobacteraceae</taxon>
        <taxon>Rarobacter</taxon>
    </lineage>
</organism>
<comment type="function">
    <text evidence="9">Catalyzes the NADPH-dependent rearrangement and reduction of 1-deoxy-D-xylulose-5-phosphate (DXP) to 2-C-methyl-D-erythritol 4-phosphate (MEP).</text>
</comment>
<keyword evidence="4 9" id="KW-0521">NADP</keyword>
<dbReference type="GO" id="GO:0016853">
    <property type="term" value="F:isomerase activity"/>
    <property type="evidence" value="ECO:0007669"/>
    <property type="project" value="UniProtKB-KW"/>
</dbReference>
<keyword evidence="13" id="KW-0413">Isomerase</keyword>
<keyword evidence="9" id="KW-0460">Magnesium</keyword>
<dbReference type="InterPro" id="IPR026877">
    <property type="entry name" value="DXPR_C"/>
</dbReference>
<dbReference type="EMBL" id="VFNV01000001">
    <property type="protein sequence ID" value="TQK75435.1"/>
    <property type="molecule type" value="Genomic_DNA"/>
</dbReference>
<dbReference type="InterPro" id="IPR003821">
    <property type="entry name" value="DXP_reductoisomerase"/>
</dbReference>
<dbReference type="Gene3D" id="3.40.50.720">
    <property type="entry name" value="NAD(P)-binding Rossmann-like Domain"/>
    <property type="match status" value="1"/>
</dbReference>
<feature type="binding site" evidence="9">
    <location>
        <position position="229"/>
    </location>
    <ligand>
        <name>NADPH</name>
        <dbReference type="ChEBI" id="CHEBI:57783"/>
    </ligand>
</feature>
<dbReference type="Proteomes" id="UP000316181">
    <property type="component" value="Unassembled WGS sequence"/>
</dbReference>
<comment type="caution">
    <text evidence="9">Lacks conserved residue(s) required for the propagation of feature annotation.</text>
</comment>
<feature type="binding site" evidence="9">
    <location>
        <position position="200"/>
    </location>
    <ligand>
        <name>1-deoxy-D-xylulose 5-phosphate</name>
        <dbReference type="ChEBI" id="CHEBI:57792"/>
    </ligand>
</feature>
<keyword evidence="3 9" id="KW-0479">Metal-binding</keyword>
<dbReference type="AlphaFoldDB" id="A0A542SLS4"/>
<feature type="binding site" evidence="9">
    <location>
        <position position="236"/>
    </location>
    <ligand>
        <name>1-deoxy-D-xylulose 5-phosphate</name>
        <dbReference type="ChEBI" id="CHEBI:57792"/>
    </ligand>
</feature>
<dbReference type="HAMAP" id="MF_00183">
    <property type="entry name" value="DXP_reductoisom"/>
    <property type="match status" value="1"/>
</dbReference>
<dbReference type="PIRSF" id="PIRSF006205">
    <property type="entry name" value="Dxp_reductismrs"/>
    <property type="match status" value="1"/>
</dbReference>
<dbReference type="PANTHER" id="PTHR30525:SF0">
    <property type="entry name" value="1-DEOXY-D-XYLULOSE 5-PHOSPHATE REDUCTOISOMERASE, CHLOROPLASTIC"/>
    <property type="match status" value="1"/>
</dbReference>
<dbReference type="OrthoDB" id="9806546at2"/>
<evidence type="ECO:0000256" key="7">
    <source>
        <dbReference type="ARBA" id="ARBA00023229"/>
    </source>
</evidence>
<feature type="binding site" evidence="9">
    <location>
        <position position="36"/>
    </location>
    <ligand>
        <name>NADPH</name>
        <dbReference type="ChEBI" id="CHEBI:57783"/>
    </ligand>
</feature>
<dbReference type="PANTHER" id="PTHR30525">
    <property type="entry name" value="1-DEOXY-D-XYLULOSE 5-PHOSPHATE REDUCTOISOMERASE"/>
    <property type="match status" value="1"/>
</dbReference>
<dbReference type="InterPro" id="IPR013644">
    <property type="entry name" value="DXP_reductoisomerase_C"/>
</dbReference>
<feature type="binding site" evidence="9">
    <location>
        <position position="176"/>
    </location>
    <ligand>
        <name>Mn(2+)</name>
        <dbReference type="ChEBI" id="CHEBI:29035"/>
    </ligand>
</feature>
<feature type="domain" description="1-deoxy-D-xylulose 5-phosphate reductoisomerase N-terminal" evidence="10">
    <location>
        <begin position="28"/>
        <end position="156"/>
    </location>
</feature>
<evidence type="ECO:0000256" key="4">
    <source>
        <dbReference type="ARBA" id="ARBA00022857"/>
    </source>
</evidence>
<comment type="caution">
    <text evidence="13">The sequence shown here is derived from an EMBL/GenBank/DDBJ whole genome shotgun (WGS) entry which is preliminary data.</text>
</comment>
<dbReference type="InterPro" id="IPR036169">
    <property type="entry name" value="DXPR_C_sf"/>
</dbReference>
<feature type="binding site" evidence="9">
    <location>
        <position position="175"/>
    </location>
    <ligand>
        <name>1-deoxy-D-xylulose 5-phosphate</name>
        <dbReference type="ChEBI" id="CHEBI:57792"/>
    </ligand>
</feature>
<comment type="similarity">
    <text evidence="2 9">Belongs to the DXR family.</text>
</comment>
<evidence type="ECO:0000256" key="1">
    <source>
        <dbReference type="ARBA" id="ARBA00005094"/>
    </source>
</evidence>
<sequence>MHPISQSPESAPSDGVHRVAATGRARALAIIGSTGSIGTQALDVVARNRAAYRVSGLAATGSRPDLLARQVAQFEVPAVAIADPDRLADVKEALEAHGVGHVSVEAGPRSPADLAGGGHDIVLNAANGSIGLGPTLAALESGATLALANKESLVAGAPLVKRAIRREGQLVPVDSEHSAMAQAMRAGRRDEVSRLILTASGGPFRGYTRRQLATVTLAQALAHPTWSMGPVVTINSATLMNKALELIEAHALFDVPAADIEVVVHPQSIVHSAVEFFDGSSLAQVSTPDMRLPIAVALAWPDRIPGAIGAFPWTDAGAWTFEPLDGETFPAVSLAREAVAESAWHTAAMNAANEVAVDAFRCGRIGFLKITETVEGVLESVGNVVRGSSDPATIDDIAGIEQWARARARESTGG</sequence>
<feature type="binding site" evidence="9">
    <location>
        <position position="34"/>
    </location>
    <ligand>
        <name>NADPH</name>
        <dbReference type="ChEBI" id="CHEBI:57783"/>
    </ligand>
</feature>
<dbReference type="SUPFAM" id="SSF51735">
    <property type="entry name" value="NAD(P)-binding Rossmann-fold domains"/>
    <property type="match status" value="1"/>
</dbReference>
<dbReference type="Pfam" id="PF13288">
    <property type="entry name" value="DXPR_C"/>
    <property type="match status" value="1"/>
</dbReference>
<evidence type="ECO:0000259" key="12">
    <source>
        <dbReference type="Pfam" id="PF13288"/>
    </source>
</evidence>
<feature type="binding site" evidence="9">
    <location>
        <position position="245"/>
    </location>
    <ligand>
        <name>Mn(2+)</name>
        <dbReference type="ChEBI" id="CHEBI:29035"/>
    </ligand>
</feature>
<feature type="binding site" evidence="9">
    <location>
        <position position="176"/>
    </location>
    <ligand>
        <name>1-deoxy-D-xylulose 5-phosphate</name>
        <dbReference type="ChEBI" id="CHEBI:57792"/>
    </ligand>
</feature>